<proteinExistence type="predicted"/>
<reference evidence="1 2" key="1">
    <citation type="submission" date="2020-03" db="EMBL/GenBank/DDBJ databases">
        <title>Complete Genome Sequence of Halomonas hydrothermalis Strain Slthf2, Halophilic Bacterium Isolated from Deep-Sea Hydrothermal-Vent Environments.</title>
        <authorList>
            <person name="Takeyama N."/>
            <person name="Huang M."/>
            <person name="Sato K."/>
            <person name="Galipon J."/>
            <person name="Arakawa K."/>
        </authorList>
    </citation>
    <scope>NUCLEOTIDE SEQUENCE [LARGE SCALE GENOMIC DNA]</scope>
    <source>
        <strain evidence="1 2">Slthf2</strain>
    </source>
</reference>
<accession>A0A6F8TZS7</accession>
<sequence>MPDEKAQDKVGVTDLETVVAIVVEIHVATVGVTWQRHLNCLHHVKSANFFAGVPLSA</sequence>
<dbReference type="AlphaFoldDB" id="A0A6F8TZS7"/>
<evidence type="ECO:0000313" key="2">
    <source>
        <dbReference type="Proteomes" id="UP000502259"/>
    </source>
</evidence>
<evidence type="ECO:0000313" key="1">
    <source>
        <dbReference type="EMBL" id="BCB06125.1"/>
    </source>
</evidence>
<gene>
    <name evidence="1" type="ORF">HHSLTHF2_00150</name>
</gene>
<protein>
    <submittedName>
        <fullName evidence="1">Uncharacterized protein</fullName>
    </submittedName>
</protein>
<keyword evidence="2" id="KW-1185">Reference proteome</keyword>
<dbReference type="EMBL" id="AP022843">
    <property type="protein sequence ID" value="BCB06125.1"/>
    <property type="molecule type" value="Genomic_DNA"/>
</dbReference>
<organism evidence="1 2">
    <name type="scientific">Halomonas hydrothermalis</name>
    <dbReference type="NCBI Taxonomy" id="115561"/>
    <lineage>
        <taxon>Bacteria</taxon>
        <taxon>Pseudomonadati</taxon>
        <taxon>Pseudomonadota</taxon>
        <taxon>Gammaproteobacteria</taxon>
        <taxon>Oceanospirillales</taxon>
        <taxon>Halomonadaceae</taxon>
        <taxon>Halomonas</taxon>
    </lineage>
</organism>
<name>A0A6F8TZS7_9GAMM</name>
<dbReference type="Proteomes" id="UP000502259">
    <property type="component" value="Chromosome"/>
</dbReference>